<evidence type="ECO:0008006" key="4">
    <source>
        <dbReference type="Google" id="ProtNLM"/>
    </source>
</evidence>
<dbReference type="AlphaFoldDB" id="B3EC86"/>
<evidence type="ECO:0000313" key="2">
    <source>
        <dbReference type="EMBL" id="ACD90161.1"/>
    </source>
</evidence>
<evidence type="ECO:0000256" key="1">
    <source>
        <dbReference type="SAM" id="SignalP"/>
    </source>
</evidence>
<accession>B3EC86</accession>
<keyword evidence="1" id="KW-0732">Signal</keyword>
<dbReference type="STRING" id="290315.Clim_1092"/>
<organism evidence="2 3">
    <name type="scientific">Chlorobium limicola (strain DSM 245 / NBRC 103803 / 6330)</name>
    <dbReference type="NCBI Taxonomy" id="290315"/>
    <lineage>
        <taxon>Bacteria</taxon>
        <taxon>Pseudomonadati</taxon>
        <taxon>Chlorobiota</taxon>
        <taxon>Chlorobiia</taxon>
        <taxon>Chlorobiales</taxon>
        <taxon>Chlorobiaceae</taxon>
        <taxon>Chlorobium/Pelodictyon group</taxon>
        <taxon>Chlorobium</taxon>
    </lineage>
</organism>
<evidence type="ECO:0000313" key="3">
    <source>
        <dbReference type="Proteomes" id="UP000008841"/>
    </source>
</evidence>
<gene>
    <name evidence="2" type="ordered locus">Clim_1092</name>
</gene>
<dbReference type="OrthoDB" id="452682at2"/>
<dbReference type="RefSeq" id="WP_012466038.1">
    <property type="nucleotide sequence ID" value="NC_010803.1"/>
</dbReference>
<feature type="signal peptide" evidence="1">
    <location>
        <begin position="1"/>
        <end position="26"/>
    </location>
</feature>
<protein>
    <recommendedName>
        <fullName evidence="4">Lipoprotein</fullName>
    </recommendedName>
</protein>
<reference evidence="2 3" key="1">
    <citation type="submission" date="2008-05" db="EMBL/GenBank/DDBJ databases">
        <title>Complete sequence of Chlorobium limicola DSM 245.</title>
        <authorList>
            <consortium name="US DOE Joint Genome Institute"/>
            <person name="Lucas S."/>
            <person name="Copeland A."/>
            <person name="Lapidus A."/>
            <person name="Glavina del Rio T."/>
            <person name="Dalin E."/>
            <person name="Tice H."/>
            <person name="Bruce D."/>
            <person name="Goodwin L."/>
            <person name="Pitluck S."/>
            <person name="Schmutz J."/>
            <person name="Larimer F."/>
            <person name="Land M."/>
            <person name="Hauser L."/>
            <person name="Kyrpides N."/>
            <person name="Ovchinnikova G."/>
            <person name="Zhao F."/>
            <person name="Li T."/>
            <person name="Liu Z."/>
            <person name="Overmann J."/>
            <person name="Bryant D.A."/>
            <person name="Richardson P."/>
        </authorList>
    </citation>
    <scope>NUCLEOTIDE SEQUENCE [LARGE SCALE GENOMIC DNA]</scope>
    <source>
        <strain evidence="3">DSM 245 / NBRC 103803 / 6330</strain>
    </source>
</reference>
<sequence precursor="true">MIKFIVSLLCFSLFILSGGCTGIRHAQQTEQSIHDSGTGFSGLAPAGANLYLAVHDALGFEDGPRLSLVRIYPDSPPAFTVLAVDDWLDSGGRSSDLESVCGLPSRPDEFIAAESGYWKGMQGRLFHFRIDFNAGKAIVLGVSRLPFLADNDPDHVGDQFEGLICLENGSDKVIVLFGERGGSLSHPSGVIRWGLFDLRSHSLTFSEQGLHGIVVHAPGTWKNPKSKRDISDMYLHHDGSLWASACEDPGDAGPFRSVIYRLGSVRKDPEQPFLPANQPEILLDVSGFKIEALSSPPVSVPLSTMCIGTDDEIYGGVWRSVH</sequence>
<dbReference type="PROSITE" id="PS51257">
    <property type="entry name" value="PROKAR_LIPOPROTEIN"/>
    <property type="match status" value="1"/>
</dbReference>
<dbReference type="eggNOG" id="ENOG502ZAM6">
    <property type="taxonomic scope" value="Bacteria"/>
</dbReference>
<dbReference type="KEGG" id="cli:Clim_1092"/>
<name>B3EC86_CHLL2</name>
<dbReference type="HOGENOM" id="CLU_074091_0_0_10"/>
<feature type="chain" id="PRO_5002786211" description="Lipoprotein" evidence="1">
    <location>
        <begin position="27"/>
        <end position="322"/>
    </location>
</feature>
<dbReference type="Proteomes" id="UP000008841">
    <property type="component" value="Chromosome"/>
</dbReference>
<proteinExistence type="predicted"/>
<dbReference type="EMBL" id="CP001097">
    <property type="protein sequence ID" value="ACD90161.1"/>
    <property type="molecule type" value="Genomic_DNA"/>
</dbReference>